<evidence type="ECO:0000313" key="2">
    <source>
        <dbReference type="EMBL" id="UOR03657.1"/>
    </source>
</evidence>
<evidence type="ECO:0000256" key="1">
    <source>
        <dbReference type="SAM" id="MobiDB-lite"/>
    </source>
</evidence>
<gene>
    <name evidence="2" type="ORF">MUN82_11925</name>
</gene>
<dbReference type="AlphaFoldDB" id="A0A8T9SPM3"/>
<protein>
    <recommendedName>
        <fullName evidence="4">Antitoxin VbhA domain-containing protein</fullName>
    </recommendedName>
</protein>
<organism evidence="2 3">
    <name type="scientific">Hymenobacter aerilatus</name>
    <dbReference type="NCBI Taxonomy" id="2932251"/>
    <lineage>
        <taxon>Bacteria</taxon>
        <taxon>Pseudomonadati</taxon>
        <taxon>Bacteroidota</taxon>
        <taxon>Cytophagia</taxon>
        <taxon>Cytophagales</taxon>
        <taxon>Hymenobacteraceae</taxon>
        <taxon>Hymenobacter</taxon>
    </lineage>
</organism>
<feature type="compositionally biased region" description="Polar residues" evidence="1">
    <location>
        <begin position="1"/>
        <end position="15"/>
    </location>
</feature>
<name>A0A8T9SPM3_9BACT</name>
<sequence>MHNILFSSCPLTSTDKPAPVTAPSQPTTSRRLLSISMALQLSGAPAPTAATRILLARYVAGQLSLTDILPELWQDRLDTITTPASA</sequence>
<proteinExistence type="predicted"/>
<dbReference type="KEGG" id="haei:MUN82_11925"/>
<keyword evidence="3" id="KW-1185">Reference proteome</keyword>
<feature type="region of interest" description="Disordered" evidence="1">
    <location>
        <begin position="1"/>
        <end position="27"/>
    </location>
</feature>
<reference evidence="2 3" key="1">
    <citation type="submission" date="2022-04" db="EMBL/GenBank/DDBJ databases">
        <title>Hymenobacter sp. isolated from the air.</title>
        <authorList>
            <person name="Won M."/>
            <person name="Lee C.-M."/>
            <person name="Woen H.-Y."/>
            <person name="Kwon S.-W."/>
        </authorList>
    </citation>
    <scope>NUCLEOTIDE SEQUENCE [LARGE SCALE GENOMIC DNA]</scope>
    <source>
        <strain evidence="3">5413 J-13</strain>
    </source>
</reference>
<dbReference type="RefSeq" id="WP_245090580.1">
    <property type="nucleotide sequence ID" value="NZ_CP095053.1"/>
</dbReference>
<evidence type="ECO:0008006" key="4">
    <source>
        <dbReference type="Google" id="ProtNLM"/>
    </source>
</evidence>
<dbReference type="Proteomes" id="UP000829925">
    <property type="component" value="Chromosome"/>
</dbReference>
<evidence type="ECO:0000313" key="3">
    <source>
        <dbReference type="Proteomes" id="UP000829925"/>
    </source>
</evidence>
<accession>A0A8T9SPM3</accession>
<dbReference type="EMBL" id="CP095053">
    <property type="protein sequence ID" value="UOR03657.1"/>
    <property type="molecule type" value="Genomic_DNA"/>
</dbReference>